<keyword evidence="1" id="KW-0433">Leucine-rich repeat</keyword>
<evidence type="ECO:0000259" key="10">
    <source>
        <dbReference type="Pfam" id="PF23598"/>
    </source>
</evidence>
<feature type="domain" description="Disease resistance protein winged helix" evidence="9">
    <location>
        <begin position="441"/>
        <end position="514"/>
    </location>
</feature>
<evidence type="ECO:0000256" key="6">
    <source>
        <dbReference type="SAM" id="Coils"/>
    </source>
</evidence>
<dbReference type="InterPro" id="IPR002182">
    <property type="entry name" value="NB-ARC"/>
</dbReference>
<keyword evidence="2" id="KW-0677">Repeat</keyword>
<keyword evidence="12" id="KW-1185">Reference proteome</keyword>
<dbReference type="GO" id="GO:0005524">
    <property type="term" value="F:ATP binding"/>
    <property type="evidence" value="ECO:0007669"/>
    <property type="project" value="UniProtKB-KW"/>
</dbReference>
<keyword evidence="6" id="KW-0175">Coiled coil</keyword>
<dbReference type="GO" id="GO:0043531">
    <property type="term" value="F:ADP binding"/>
    <property type="evidence" value="ECO:0007669"/>
    <property type="project" value="InterPro"/>
</dbReference>
<accession>A0AAW1W4U7</accession>
<dbReference type="PROSITE" id="PS51450">
    <property type="entry name" value="LRR"/>
    <property type="match status" value="1"/>
</dbReference>
<reference evidence="11 12" key="1">
    <citation type="journal article" date="2023" name="G3 (Bethesda)">
        <title>A chromosome-length genome assembly and annotation of blackberry (Rubus argutus, cv. 'Hillquist').</title>
        <authorList>
            <person name="Bruna T."/>
            <person name="Aryal R."/>
            <person name="Dudchenko O."/>
            <person name="Sargent D.J."/>
            <person name="Mead D."/>
            <person name="Buti M."/>
            <person name="Cavallini A."/>
            <person name="Hytonen T."/>
            <person name="Andres J."/>
            <person name="Pham M."/>
            <person name="Weisz D."/>
            <person name="Mascagni F."/>
            <person name="Usai G."/>
            <person name="Natali L."/>
            <person name="Bassil N."/>
            <person name="Fernandez G.E."/>
            <person name="Lomsadze A."/>
            <person name="Armour M."/>
            <person name="Olukolu B."/>
            <person name="Poorten T."/>
            <person name="Britton C."/>
            <person name="Davik J."/>
            <person name="Ashrafi H."/>
            <person name="Aiden E.L."/>
            <person name="Borodovsky M."/>
            <person name="Worthington M."/>
        </authorList>
    </citation>
    <scope>NUCLEOTIDE SEQUENCE [LARGE SCALE GENOMIC DNA]</scope>
    <source>
        <strain evidence="11">PI 553951</strain>
    </source>
</reference>
<keyword evidence="4" id="KW-0611">Plant defense</keyword>
<comment type="caution">
    <text evidence="11">The sequence shown here is derived from an EMBL/GenBank/DDBJ whole genome shotgun (WGS) entry which is preliminary data.</text>
</comment>
<dbReference type="Gene3D" id="3.40.50.300">
    <property type="entry name" value="P-loop containing nucleotide triphosphate hydrolases"/>
    <property type="match status" value="1"/>
</dbReference>
<dbReference type="InterPro" id="IPR036388">
    <property type="entry name" value="WH-like_DNA-bd_sf"/>
</dbReference>
<dbReference type="InterPro" id="IPR041118">
    <property type="entry name" value="Rx_N"/>
</dbReference>
<evidence type="ECO:0000256" key="2">
    <source>
        <dbReference type="ARBA" id="ARBA00022737"/>
    </source>
</evidence>
<dbReference type="CDD" id="cd14798">
    <property type="entry name" value="RX-CC_like"/>
    <property type="match status" value="1"/>
</dbReference>
<feature type="coiled-coil region" evidence="6">
    <location>
        <begin position="127"/>
        <end position="154"/>
    </location>
</feature>
<dbReference type="InterPro" id="IPR042197">
    <property type="entry name" value="Apaf_helical"/>
</dbReference>
<dbReference type="SMART" id="SM00369">
    <property type="entry name" value="LRR_TYP"/>
    <property type="match status" value="2"/>
</dbReference>
<proteinExistence type="predicted"/>
<dbReference type="PANTHER" id="PTHR36766">
    <property type="entry name" value="PLANT BROAD-SPECTRUM MILDEW RESISTANCE PROTEIN RPW8"/>
    <property type="match status" value="1"/>
</dbReference>
<evidence type="ECO:0000259" key="9">
    <source>
        <dbReference type="Pfam" id="PF23559"/>
    </source>
</evidence>
<organism evidence="11 12">
    <name type="scientific">Rubus argutus</name>
    <name type="common">Southern blackberry</name>
    <dbReference type="NCBI Taxonomy" id="59490"/>
    <lineage>
        <taxon>Eukaryota</taxon>
        <taxon>Viridiplantae</taxon>
        <taxon>Streptophyta</taxon>
        <taxon>Embryophyta</taxon>
        <taxon>Tracheophyta</taxon>
        <taxon>Spermatophyta</taxon>
        <taxon>Magnoliopsida</taxon>
        <taxon>eudicotyledons</taxon>
        <taxon>Gunneridae</taxon>
        <taxon>Pentapetalae</taxon>
        <taxon>rosids</taxon>
        <taxon>fabids</taxon>
        <taxon>Rosales</taxon>
        <taxon>Rosaceae</taxon>
        <taxon>Rosoideae</taxon>
        <taxon>Rosoideae incertae sedis</taxon>
        <taxon>Rubus</taxon>
    </lineage>
</organism>
<dbReference type="InterPro" id="IPR055414">
    <property type="entry name" value="LRR_R13L4/SHOC2-like"/>
</dbReference>
<dbReference type="Pfam" id="PF23598">
    <property type="entry name" value="LRR_14"/>
    <property type="match status" value="1"/>
</dbReference>
<evidence type="ECO:0000256" key="5">
    <source>
        <dbReference type="ARBA" id="ARBA00022840"/>
    </source>
</evidence>
<dbReference type="GO" id="GO:0006952">
    <property type="term" value="P:defense response"/>
    <property type="evidence" value="ECO:0007669"/>
    <property type="project" value="UniProtKB-KW"/>
</dbReference>
<dbReference type="Gene3D" id="1.10.10.10">
    <property type="entry name" value="Winged helix-like DNA-binding domain superfamily/Winged helix DNA-binding domain"/>
    <property type="match status" value="1"/>
</dbReference>
<name>A0AAW1W4U7_RUBAR</name>
<dbReference type="InterPro" id="IPR058922">
    <property type="entry name" value="WHD_DRP"/>
</dbReference>
<protein>
    <recommendedName>
        <fullName evidence="13">P-loop containing nucleoside triphosphate hydrolase, leucine-rich repeat domain, L</fullName>
    </recommendedName>
</protein>
<evidence type="ECO:0000313" key="12">
    <source>
        <dbReference type="Proteomes" id="UP001457282"/>
    </source>
</evidence>
<evidence type="ECO:0000256" key="1">
    <source>
        <dbReference type="ARBA" id="ARBA00022614"/>
    </source>
</evidence>
<dbReference type="InterPro" id="IPR032675">
    <property type="entry name" value="LRR_dom_sf"/>
</dbReference>
<dbReference type="SUPFAM" id="SSF52058">
    <property type="entry name" value="L domain-like"/>
    <property type="match status" value="1"/>
</dbReference>
<dbReference type="EMBL" id="JBEDUW010000006">
    <property type="protein sequence ID" value="KAK9919687.1"/>
    <property type="molecule type" value="Genomic_DNA"/>
</dbReference>
<keyword evidence="5" id="KW-0067">ATP-binding</keyword>
<dbReference type="InterPro" id="IPR027417">
    <property type="entry name" value="P-loop_NTPase"/>
</dbReference>
<sequence length="963" mass="110903">MAEALISVLLEQLASFINQQVQQQVKLIVDVNKEVAKLTHRFRAIEAVLKDAEERQVKEASVRFWLDSLKDVSYEVEDVLDEWNTEILRVQLEKQGGNAPVATQKKVCLCIPNAFFCSGQVSRVIFRHDIANKIRELNERLASITTEKQNYNFQCTKSGGIEQIERQKTTSFVDESFGRVDEKQLLVNYMLSESRQEAGTTPVVISIVGMGGIGKTTLAQLAYNDERVKANFTKRIWVCVSDPFDEINIAKAIIGGLDGNVNSISNDLETFSQCLCKCIERQKFLLVLDDVWNQDDRRWEKLRLPLQNGAIGSKIIVTTRKEEVAMMMGAADKTINLKVLSDENCWLLFHKKALANRKQDECKVFEPIGKEIVKKCKGLPLVAKTLGGLMRYKKTKKEWQDVLSDKIWELEVVEQQVFQPLLLSYYDLAPMIKRCLLYCVIFPKDHKIDKNILIEMWMSQGYLSLVGKKEMKIIDIGELYFDNLVTRSFFHELEKDEIENNIKYCKMHDIVHDFLQFLAKDEYLIVGANGGEEKIELPADNKFRHLTIMFPPKGQFPISFYYNCKSVRTITTFRSKITSLGNPELILQLKCVRTLNLSDNQLEEVPKEVGRLVHLRYLDLSHNAGLKKLPDTLCNLVNLQTLRLVVCKGLEELPEDMGKLTNLRHLHVYWCSKLKLPKTIGRLASLQTLDWVNIWGDDDIIDKNEKVFKLSDLRNMDQLKGSLRINWIEEPKDAVSDADQAKLVNKKHLLSLDLWFCDPFSGRSMIQNEILSVLQPNPNLESLEIADYSGTTLCPYWMKNMNNLTRLIVDTCPVCEFVPLSILGNLGSLQTLRFRAMSRVKKVEFENSTSSSSLEQVLFPSLKHLQFEYMPKWEEWSDLDEENDCVIMPCLSTLTIEFCFKIKALPRFLRKTQLQELIIDSCEIITKSCKNRQGKEWPNISHIPNIQIDRENVQKDGVWIQQE</sequence>
<dbReference type="InterPro" id="IPR001611">
    <property type="entry name" value="Leu-rich_rpt"/>
</dbReference>
<dbReference type="InterPro" id="IPR038005">
    <property type="entry name" value="RX-like_CC"/>
</dbReference>
<dbReference type="Gene3D" id="1.20.5.4130">
    <property type="match status" value="1"/>
</dbReference>
<dbReference type="Pfam" id="PF00931">
    <property type="entry name" value="NB-ARC"/>
    <property type="match status" value="1"/>
</dbReference>
<dbReference type="Pfam" id="PF23559">
    <property type="entry name" value="WHD_DRP"/>
    <property type="match status" value="1"/>
</dbReference>
<evidence type="ECO:0000256" key="3">
    <source>
        <dbReference type="ARBA" id="ARBA00022741"/>
    </source>
</evidence>
<keyword evidence="3" id="KW-0547">Nucleotide-binding</keyword>
<dbReference type="SUPFAM" id="SSF52540">
    <property type="entry name" value="P-loop containing nucleoside triphosphate hydrolases"/>
    <property type="match status" value="1"/>
</dbReference>
<dbReference type="Pfam" id="PF18052">
    <property type="entry name" value="Rx_N"/>
    <property type="match status" value="1"/>
</dbReference>
<evidence type="ECO:0008006" key="13">
    <source>
        <dbReference type="Google" id="ProtNLM"/>
    </source>
</evidence>
<dbReference type="Proteomes" id="UP001457282">
    <property type="component" value="Unassembled WGS sequence"/>
</dbReference>
<dbReference type="AlphaFoldDB" id="A0AAW1W4U7"/>
<evidence type="ECO:0000259" key="7">
    <source>
        <dbReference type="Pfam" id="PF00931"/>
    </source>
</evidence>
<feature type="domain" description="Disease resistance R13L4/SHOC-2-like LRR" evidence="10">
    <location>
        <begin position="567"/>
        <end position="898"/>
    </location>
</feature>
<feature type="domain" description="Disease resistance N-terminal" evidence="8">
    <location>
        <begin position="6"/>
        <end position="93"/>
    </location>
</feature>
<dbReference type="FunFam" id="1.10.10.10:FF:000322">
    <property type="entry name" value="Probable disease resistance protein At1g63360"/>
    <property type="match status" value="1"/>
</dbReference>
<evidence type="ECO:0000313" key="11">
    <source>
        <dbReference type="EMBL" id="KAK9919687.1"/>
    </source>
</evidence>
<dbReference type="PRINTS" id="PR00364">
    <property type="entry name" value="DISEASERSIST"/>
</dbReference>
<evidence type="ECO:0000259" key="8">
    <source>
        <dbReference type="Pfam" id="PF18052"/>
    </source>
</evidence>
<dbReference type="FunFam" id="3.40.50.300:FF:001091">
    <property type="entry name" value="Probable disease resistance protein At1g61300"/>
    <property type="match status" value="1"/>
</dbReference>
<dbReference type="Gene3D" id="3.80.10.10">
    <property type="entry name" value="Ribonuclease Inhibitor"/>
    <property type="match status" value="1"/>
</dbReference>
<dbReference type="Gene3D" id="1.10.8.430">
    <property type="entry name" value="Helical domain of apoptotic protease-activating factors"/>
    <property type="match status" value="1"/>
</dbReference>
<feature type="domain" description="NB-ARC" evidence="7">
    <location>
        <begin position="199"/>
        <end position="357"/>
    </location>
</feature>
<gene>
    <name evidence="11" type="ORF">M0R45_028269</name>
</gene>
<evidence type="ECO:0000256" key="4">
    <source>
        <dbReference type="ARBA" id="ARBA00022821"/>
    </source>
</evidence>
<dbReference type="PANTHER" id="PTHR36766:SF40">
    <property type="entry name" value="DISEASE RESISTANCE PROTEIN RGA3"/>
    <property type="match status" value="1"/>
</dbReference>
<dbReference type="GO" id="GO:0051707">
    <property type="term" value="P:response to other organism"/>
    <property type="evidence" value="ECO:0007669"/>
    <property type="project" value="UniProtKB-ARBA"/>
</dbReference>
<dbReference type="InterPro" id="IPR003591">
    <property type="entry name" value="Leu-rich_rpt_typical-subtyp"/>
</dbReference>